<dbReference type="Pfam" id="PF04149">
    <property type="entry name" value="DUF397"/>
    <property type="match status" value="1"/>
</dbReference>
<gene>
    <name evidence="2" type="ORF">IW245_006127</name>
</gene>
<name>A0A8J7GYG2_9ACTN</name>
<proteinExistence type="predicted"/>
<dbReference type="EMBL" id="JADOUF010000001">
    <property type="protein sequence ID" value="MBG6139933.1"/>
    <property type="molecule type" value="Genomic_DNA"/>
</dbReference>
<feature type="domain" description="DUF397" evidence="1">
    <location>
        <begin position="30"/>
        <end position="83"/>
    </location>
</feature>
<dbReference type="Proteomes" id="UP000622552">
    <property type="component" value="Unassembled WGS sequence"/>
</dbReference>
<protein>
    <recommendedName>
        <fullName evidence="1">DUF397 domain-containing protein</fullName>
    </recommendedName>
</protein>
<dbReference type="AlphaFoldDB" id="A0A8J7GYG2"/>
<dbReference type="InterPro" id="IPR007278">
    <property type="entry name" value="DUF397"/>
</dbReference>
<sequence>MNNLRSANWRRGSRSAGTGNCVEVAPFNGLAWRRSSRSADTGNCVEVAVGVGLVGVRDSKLGDESPVLVVSAEDWRGFLAAVRG</sequence>
<reference evidence="2" key="1">
    <citation type="submission" date="2020-11" db="EMBL/GenBank/DDBJ databases">
        <title>Sequencing the genomes of 1000 actinobacteria strains.</title>
        <authorList>
            <person name="Klenk H.-P."/>
        </authorList>
    </citation>
    <scope>NUCLEOTIDE SEQUENCE</scope>
    <source>
        <strain evidence="2">DSM 45356</strain>
    </source>
</reference>
<accession>A0A8J7GYG2</accession>
<keyword evidence="3" id="KW-1185">Reference proteome</keyword>
<evidence type="ECO:0000313" key="2">
    <source>
        <dbReference type="EMBL" id="MBG6139933.1"/>
    </source>
</evidence>
<dbReference type="RefSeq" id="WP_197006541.1">
    <property type="nucleotide sequence ID" value="NZ_BONS01000006.1"/>
</dbReference>
<evidence type="ECO:0000259" key="1">
    <source>
        <dbReference type="Pfam" id="PF04149"/>
    </source>
</evidence>
<comment type="caution">
    <text evidence="2">The sequence shown here is derived from an EMBL/GenBank/DDBJ whole genome shotgun (WGS) entry which is preliminary data.</text>
</comment>
<organism evidence="2 3">
    <name type="scientific">Longispora fulva</name>
    <dbReference type="NCBI Taxonomy" id="619741"/>
    <lineage>
        <taxon>Bacteria</taxon>
        <taxon>Bacillati</taxon>
        <taxon>Actinomycetota</taxon>
        <taxon>Actinomycetes</taxon>
        <taxon>Micromonosporales</taxon>
        <taxon>Micromonosporaceae</taxon>
        <taxon>Longispora</taxon>
    </lineage>
</organism>
<evidence type="ECO:0000313" key="3">
    <source>
        <dbReference type="Proteomes" id="UP000622552"/>
    </source>
</evidence>